<reference evidence="2 3" key="1">
    <citation type="journal article" date="2015" name="BMC Genomics">
        <title>Gene expression during zombie ant biting behavior reflects the complexity underlying fungal parasitic behavioral manipulation.</title>
        <authorList>
            <person name="de Bekker C."/>
            <person name="Ohm R.A."/>
            <person name="Loreto R.G."/>
            <person name="Sebastian A."/>
            <person name="Albert I."/>
            <person name="Merrow M."/>
            <person name="Brachmann A."/>
            <person name="Hughes D.P."/>
        </authorList>
    </citation>
    <scope>NUCLEOTIDE SEQUENCE [LARGE SCALE GENOMIC DNA]</scope>
    <source>
        <strain evidence="2 3">SC16a</strain>
    </source>
</reference>
<dbReference type="AlphaFoldDB" id="A0A2A9PNN0"/>
<dbReference type="CDD" id="cd20558">
    <property type="entry name" value="CYCLIN_ScPCL7-like"/>
    <property type="match status" value="1"/>
</dbReference>
<dbReference type="Proteomes" id="UP000037136">
    <property type="component" value="Unassembled WGS sequence"/>
</dbReference>
<dbReference type="GO" id="GO:0005634">
    <property type="term" value="C:nucleus"/>
    <property type="evidence" value="ECO:0007669"/>
    <property type="project" value="TreeGrafter"/>
</dbReference>
<dbReference type="Pfam" id="PF08613">
    <property type="entry name" value="Cyclin"/>
    <property type="match status" value="1"/>
</dbReference>
<feature type="compositionally biased region" description="Low complexity" evidence="1">
    <location>
        <begin position="1"/>
        <end position="10"/>
    </location>
</feature>
<gene>
    <name evidence="2" type="ORF">XA68_17759</name>
</gene>
<dbReference type="OrthoDB" id="5304883at2759"/>
<reference evidence="2 3" key="2">
    <citation type="journal article" date="2017" name="Sci. Rep.">
        <title>Ant-infecting Ophiocordyceps genomes reveal a high diversity of potential behavioral manipulation genes and a possible major role for enterotoxins.</title>
        <authorList>
            <person name="de Bekker C."/>
            <person name="Ohm R.A."/>
            <person name="Evans H.C."/>
            <person name="Brachmann A."/>
            <person name="Hughes D.P."/>
        </authorList>
    </citation>
    <scope>NUCLEOTIDE SEQUENCE [LARGE SCALE GENOMIC DNA]</scope>
    <source>
        <strain evidence="2 3">SC16a</strain>
    </source>
</reference>
<dbReference type="GO" id="GO:0019901">
    <property type="term" value="F:protein kinase binding"/>
    <property type="evidence" value="ECO:0007669"/>
    <property type="project" value="InterPro"/>
</dbReference>
<proteinExistence type="predicted"/>
<feature type="compositionally biased region" description="Basic and acidic residues" evidence="1">
    <location>
        <begin position="98"/>
        <end position="109"/>
    </location>
</feature>
<evidence type="ECO:0000313" key="2">
    <source>
        <dbReference type="EMBL" id="PFH63115.1"/>
    </source>
</evidence>
<dbReference type="EMBL" id="LAZP02000008">
    <property type="protein sequence ID" value="PFH63115.1"/>
    <property type="molecule type" value="Genomic_DNA"/>
</dbReference>
<accession>A0A2A9PNN0</accession>
<dbReference type="Gene3D" id="1.10.472.10">
    <property type="entry name" value="Cyclin-like"/>
    <property type="match status" value="1"/>
</dbReference>
<feature type="region of interest" description="Disordered" evidence="1">
    <location>
        <begin position="185"/>
        <end position="209"/>
    </location>
</feature>
<dbReference type="GO" id="GO:0000307">
    <property type="term" value="C:cyclin-dependent protein kinase holoenzyme complex"/>
    <property type="evidence" value="ECO:0007669"/>
    <property type="project" value="TreeGrafter"/>
</dbReference>
<evidence type="ECO:0000313" key="3">
    <source>
        <dbReference type="Proteomes" id="UP000037136"/>
    </source>
</evidence>
<dbReference type="PANTHER" id="PTHR15615">
    <property type="match status" value="1"/>
</dbReference>
<dbReference type="GO" id="GO:0016538">
    <property type="term" value="F:cyclin-dependent protein serine/threonine kinase regulator activity"/>
    <property type="evidence" value="ECO:0007669"/>
    <property type="project" value="TreeGrafter"/>
</dbReference>
<feature type="compositionally biased region" description="Gly residues" evidence="1">
    <location>
        <begin position="143"/>
        <end position="152"/>
    </location>
</feature>
<dbReference type="STRING" id="268505.A0A2A9PNN0"/>
<feature type="region of interest" description="Disordered" evidence="1">
    <location>
        <begin position="377"/>
        <end position="400"/>
    </location>
</feature>
<keyword evidence="3" id="KW-1185">Reference proteome</keyword>
<evidence type="ECO:0000256" key="1">
    <source>
        <dbReference type="SAM" id="MobiDB-lite"/>
    </source>
</evidence>
<feature type="region of interest" description="Disordered" evidence="1">
    <location>
        <begin position="75"/>
        <end position="154"/>
    </location>
</feature>
<feature type="compositionally biased region" description="Low complexity" evidence="1">
    <location>
        <begin position="185"/>
        <end position="204"/>
    </location>
</feature>
<sequence>MSVPSSFSSSAEAGLQSTRCSNACPPPPPLPSSDPRLAITDTTASTPDEHDLSKLPPIEALKLLSAGVELLVRLTGDVPPTPPSKTPTDPMMSGIQAEKVEIARSHSDKNLALLARQPREEDAIPDASKKPGPAVDKSPANLGGAGGGGDGRGLSKLQLYSAQLRAQQQAKQQQAQQQQQQQQHQQQQHQQQQRQEQQQLQQAESGQDAVDAVDGVRLRHHTPPAPEPQPYVIVGLDAEPVNVQHEAITRKFYSKKEPPIGVGQYLLRLHQFCPMSSAVYLATSLYIHRLAVEERAILVTRRNAHRLLLAGLRVAMKAIEDLSYPHKKFSSVGGVSELELSRLEISFCFLTGFELIVSEDAMRSHWETLRDGRARQMLHDNEPPGLRLGRRPRDITSSGR</sequence>
<protein>
    <recommendedName>
        <fullName evidence="4">Cyclin</fullName>
    </recommendedName>
</protein>
<feature type="region of interest" description="Disordered" evidence="1">
    <location>
        <begin position="1"/>
        <end position="55"/>
    </location>
</feature>
<organism evidence="2 3">
    <name type="scientific">Ophiocordyceps unilateralis</name>
    <name type="common">Zombie-ant fungus</name>
    <name type="synonym">Torrubia unilateralis</name>
    <dbReference type="NCBI Taxonomy" id="268505"/>
    <lineage>
        <taxon>Eukaryota</taxon>
        <taxon>Fungi</taxon>
        <taxon>Dikarya</taxon>
        <taxon>Ascomycota</taxon>
        <taxon>Pezizomycotina</taxon>
        <taxon>Sordariomycetes</taxon>
        <taxon>Hypocreomycetidae</taxon>
        <taxon>Hypocreales</taxon>
        <taxon>Ophiocordycipitaceae</taxon>
        <taxon>Ophiocordyceps</taxon>
    </lineage>
</organism>
<dbReference type="PANTHER" id="PTHR15615:SF32">
    <property type="entry name" value="PROTEIN KINASE COMPLEX COMPONENT, PUTATIVE (AFU_ORTHOLOGUE AFUA_2G07660)-RELATED"/>
    <property type="match status" value="1"/>
</dbReference>
<evidence type="ECO:0008006" key="4">
    <source>
        <dbReference type="Google" id="ProtNLM"/>
    </source>
</evidence>
<name>A0A2A9PNN0_OPHUN</name>
<dbReference type="InterPro" id="IPR013922">
    <property type="entry name" value="Cyclin_PHO80-like"/>
</dbReference>
<comment type="caution">
    <text evidence="2">The sequence shown here is derived from an EMBL/GenBank/DDBJ whole genome shotgun (WGS) entry which is preliminary data.</text>
</comment>